<keyword evidence="7" id="KW-1185">Reference proteome</keyword>
<protein>
    <submittedName>
        <fullName evidence="6">Extracellular solute-binding protein</fullName>
    </submittedName>
</protein>
<reference evidence="6 7" key="1">
    <citation type="journal article" date="2021" name="ISME Commun">
        <title>Automated analysis of genomic sequences facilitates high-throughput and comprehensive description of bacteria.</title>
        <authorList>
            <person name="Hitch T.C.A."/>
        </authorList>
    </citation>
    <scope>NUCLEOTIDE SEQUENCE [LARGE SCALE GENOMIC DNA]</scope>
    <source>
        <strain evidence="6 7">Sanger_29</strain>
    </source>
</reference>
<dbReference type="PROSITE" id="PS00356">
    <property type="entry name" value="HTH_LACI_1"/>
    <property type="match status" value="1"/>
</dbReference>
<evidence type="ECO:0000313" key="6">
    <source>
        <dbReference type="EMBL" id="MCU6726099.1"/>
    </source>
</evidence>
<dbReference type="InterPro" id="IPR028082">
    <property type="entry name" value="Peripla_BP_I"/>
</dbReference>
<accession>A0ABT2SNK1</accession>
<dbReference type="SMART" id="SM00354">
    <property type="entry name" value="HTH_LACI"/>
    <property type="match status" value="1"/>
</dbReference>
<dbReference type="InterPro" id="IPR006059">
    <property type="entry name" value="SBP"/>
</dbReference>
<name>A0ABT2SNK1_9FIRM</name>
<dbReference type="PANTHER" id="PTHR30146:SF109">
    <property type="entry name" value="HTH-TYPE TRANSCRIPTIONAL REGULATOR GALS"/>
    <property type="match status" value="1"/>
</dbReference>
<dbReference type="SUPFAM" id="SSF47413">
    <property type="entry name" value="lambda repressor-like DNA-binding domains"/>
    <property type="match status" value="1"/>
</dbReference>
<organism evidence="6 7">
    <name type="scientific">Muricoprocola aceti</name>
    <dbReference type="NCBI Taxonomy" id="2981772"/>
    <lineage>
        <taxon>Bacteria</taxon>
        <taxon>Bacillati</taxon>
        <taxon>Bacillota</taxon>
        <taxon>Clostridia</taxon>
        <taxon>Lachnospirales</taxon>
        <taxon>Lachnospiraceae</taxon>
        <taxon>Muricoprocola</taxon>
    </lineage>
</organism>
<dbReference type="Proteomes" id="UP001652338">
    <property type="component" value="Unassembled WGS sequence"/>
</dbReference>
<sequence>MATILDVAKKAGVSQGTVSNVLNGKGNVSSEKIRAVEEAARELGYTINERAKMLRKGSGNVICVILPTIEFKQYRELYNSIKFCAEQKGVFTELLISNDNAETEIELVQHAQSIMALGVVTISCLKKHENPYQTANLKKVCFVERKPLFASDYYGFNYTKAGSDMAEMILNKQYRDVIVVTGRESFSNESEYLQGFKKVMNQENEYFCNVEYISTDLFRISNSMLHVISQGRKIDSIVVSNAGYAERIIELVKTFIPDHKIDVYSMAQITSLPDHEFISYELNYSRLGKEIAEKLIDTDEETFVDEQHIFENDGIRKWGDEKPKKDTSKTINVLALDGPEAVIIQNLARLYTNHTGINVKVAIFSYEDIYTQFLNAEVLDLYDVIRIDVNWLSWFAGRLLMPLEEIDADITAVFEEYIPALLDKYAYIRGKVYALPITPSVQLLFYRKDLFENTGIKRLYQEKYKEELKIPDSFEKYNQIAEFFTNLDSAEYNVKYGAGVTLGNFGVAASEFLARFFSYKEHLYDENGKIIINNEYGKKAMQELIDGYKNSSGKESRWWTTTAKEFSDGQTAMMITFSNFASEILGVQSKIADKVGCAMVPGGNPIYGGGSLGISKNSKHKKEAMEFIKWLTREPVSSAMAALGSVSPCRKTYDRYDIIRSFPWLELSKECFQLSRTKRTRDEGSSFDEKKFVNIVGAAVKETVMEISDIDVALERAQMLIDMEFNNESE</sequence>
<dbReference type="Pfam" id="PF00356">
    <property type="entry name" value="LacI"/>
    <property type="match status" value="1"/>
</dbReference>
<proteinExistence type="predicted"/>
<dbReference type="PROSITE" id="PS50943">
    <property type="entry name" value="HTH_CROC1"/>
    <property type="match status" value="1"/>
</dbReference>
<evidence type="ECO:0000256" key="1">
    <source>
        <dbReference type="ARBA" id="ARBA00023015"/>
    </source>
</evidence>
<dbReference type="Gene3D" id="3.40.190.10">
    <property type="entry name" value="Periplasmic binding protein-like II"/>
    <property type="match status" value="2"/>
</dbReference>
<dbReference type="Gene3D" id="3.40.50.2300">
    <property type="match status" value="2"/>
</dbReference>
<dbReference type="InterPro" id="IPR001387">
    <property type="entry name" value="Cro/C1-type_HTH"/>
</dbReference>
<dbReference type="InterPro" id="IPR010982">
    <property type="entry name" value="Lambda_DNA-bd_dom_sf"/>
</dbReference>
<evidence type="ECO:0000256" key="2">
    <source>
        <dbReference type="ARBA" id="ARBA00023125"/>
    </source>
</evidence>
<dbReference type="PROSITE" id="PS50932">
    <property type="entry name" value="HTH_LACI_2"/>
    <property type="match status" value="1"/>
</dbReference>
<dbReference type="SUPFAM" id="SSF53850">
    <property type="entry name" value="Periplasmic binding protein-like II"/>
    <property type="match status" value="1"/>
</dbReference>
<evidence type="ECO:0000256" key="3">
    <source>
        <dbReference type="ARBA" id="ARBA00023163"/>
    </source>
</evidence>
<feature type="domain" description="HTH cro/C1-type" evidence="5">
    <location>
        <begin position="3"/>
        <end position="39"/>
    </location>
</feature>
<dbReference type="PANTHER" id="PTHR30146">
    <property type="entry name" value="LACI-RELATED TRANSCRIPTIONAL REPRESSOR"/>
    <property type="match status" value="1"/>
</dbReference>
<dbReference type="SUPFAM" id="SSF53822">
    <property type="entry name" value="Periplasmic binding protein-like I"/>
    <property type="match status" value="1"/>
</dbReference>
<gene>
    <name evidence="6" type="ORF">OCV47_12245</name>
</gene>
<feature type="domain" description="HTH lacI-type" evidence="4">
    <location>
        <begin position="2"/>
        <end position="56"/>
    </location>
</feature>
<comment type="caution">
    <text evidence="6">The sequence shown here is derived from an EMBL/GenBank/DDBJ whole genome shotgun (WGS) entry which is preliminary data.</text>
</comment>
<evidence type="ECO:0000259" key="4">
    <source>
        <dbReference type="PROSITE" id="PS50932"/>
    </source>
</evidence>
<dbReference type="Gene3D" id="1.10.260.40">
    <property type="entry name" value="lambda repressor-like DNA-binding domains"/>
    <property type="match status" value="1"/>
</dbReference>
<keyword evidence="3" id="KW-0804">Transcription</keyword>
<evidence type="ECO:0000313" key="7">
    <source>
        <dbReference type="Proteomes" id="UP001652338"/>
    </source>
</evidence>
<dbReference type="Pfam" id="PF13416">
    <property type="entry name" value="SBP_bac_8"/>
    <property type="match status" value="1"/>
</dbReference>
<dbReference type="InterPro" id="IPR000843">
    <property type="entry name" value="HTH_LacI"/>
</dbReference>
<evidence type="ECO:0000259" key="5">
    <source>
        <dbReference type="PROSITE" id="PS50943"/>
    </source>
</evidence>
<keyword evidence="2" id="KW-0238">DNA-binding</keyword>
<dbReference type="CDD" id="cd01392">
    <property type="entry name" value="HTH_LacI"/>
    <property type="match status" value="1"/>
</dbReference>
<dbReference type="EMBL" id="JAOQKE010000018">
    <property type="protein sequence ID" value="MCU6726099.1"/>
    <property type="molecule type" value="Genomic_DNA"/>
</dbReference>
<dbReference type="RefSeq" id="WP_262655365.1">
    <property type="nucleotide sequence ID" value="NZ_JAOQKE010000018.1"/>
</dbReference>
<keyword evidence="1" id="KW-0805">Transcription regulation</keyword>